<dbReference type="AlphaFoldDB" id="A0A1G2UYJ2"/>
<evidence type="ECO:0000313" key="1">
    <source>
        <dbReference type="EMBL" id="OHB14439.1"/>
    </source>
</evidence>
<reference evidence="1 2" key="1">
    <citation type="journal article" date="2016" name="Nat. Commun.">
        <title>Thousands of microbial genomes shed light on interconnected biogeochemical processes in an aquifer system.</title>
        <authorList>
            <person name="Anantharaman K."/>
            <person name="Brown C.T."/>
            <person name="Hug L.A."/>
            <person name="Sharon I."/>
            <person name="Castelle C.J."/>
            <person name="Probst A.J."/>
            <person name="Thomas B.C."/>
            <person name="Singh A."/>
            <person name="Wilkins M.J."/>
            <person name="Karaoz U."/>
            <person name="Brodie E.L."/>
            <person name="Williams K.H."/>
            <person name="Hubbard S.S."/>
            <person name="Banfield J.F."/>
        </authorList>
    </citation>
    <scope>NUCLEOTIDE SEQUENCE [LARGE SCALE GENOMIC DNA]</scope>
</reference>
<evidence type="ECO:0000313" key="2">
    <source>
        <dbReference type="Proteomes" id="UP000177697"/>
    </source>
</evidence>
<gene>
    <name evidence="1" type="ORF">A2431_03620</name>
</gene>
<evidence type="ECO:0008006" key="3">
    <source>
        <dbReference type="Google" id="ProtNLM"/>
    </source>
</evidence>
<name>A0A1G2UYJ2_9BACT</name>
<comment type="caution">
    <text evidence="1">The sequence shown here is derived from an EMBL/GenBank/DDBJ whole genome shotgun (WGS) entry which is preliminary data.</text>
</comment>
<proteinExistence type="predicted"/>
<organism evidence="1 2">
    <name type="scientific">Candidatus Zambryskibacteria bacterium RIFOXYC1_FULL_39_10</name>
    <dbReference type="NCBI Taxonomy" id="1802779"/>
    <lineage>
        <taxon>Bacteria</taxon>
        <taxon>Candidatus Zambryskiibacteriota</taxon>
    </lineage>
</organism>
<dbReference type="EMBL" id="MHWW01000022">
    <property type="protein sequence ID" value="OHB14439.1"/>
    <property type="molecule type" value="Genomic_DNA"/>
</dbReference>
<protein>
    <recommendedName>
        <fullName evidence="3">Ribbon-helix-helix protein CopG domain-containing protein</fullName>
    </recommendedName>
</protein>
<sequence length="70" mass="7786">MSRKDGKRLVVSLTSRDVKILKEETQKEGVSEGTIVRNALRLYSAIRELSDGPLKIKTKDGKMVTILVVS</sequence>
<accession>A0A1G2UYJ2</accession>
<dbReference type="Proteomes" id="UP000177697">
    <property type="component" value="Unassembled WGS sequence"/>
</dbReference>